<keyword evidence="4" id="KW-0067">ATP-binding</keyword>
<dbReference type="OrthoDB" id="9805802at2"/>
<dbReference type="RefSeq" id="WP_084138331.1">
    <property type="nucleotide sequence ID" value="NZ_FQWQ01000003.1"/>
</dbReference>
<keyword evidence="1" id="KW-0175">Coiled coil</keyword>
<keyword evidence="2" id="KW-0472">Membrane</keyword>
<accession>A0A1M5UKU8</accession>
<dbReference type="Pfam" id="PF13304">
    <property type="entry name" value="AAA_21"/>
    <property type="match status" value="1"/>
</dbReference>
<dbReference type="STRING" id="947013.SAMN04488109_4752"/>
<evidence type="ECO:0000256" key="1">
    <source>
        <dbReference type="SAM" id="Coils"/>
    </source>
</evidence>
<feature type="transmembrane region" description="Helical" evidence="2">
    <location>
        <begin position="93"/>
        <end position="113"/>
    </location>
</feature>
<dbReference type="InterPro" id="IPR051396">
    <property type="entry name" value="Bact_Antivir_Def_Nuclease"/>
</dbReference>
<dbReference type="EMBL" id="FQWQ01000003">
    <property type="protein sequence ID" value="SHH63609.1"/>
    <property type="molecule type" value="Genomic_DNA"/>
</dbReference>
<dbReference type="AlphaFoldDB" id="A0A1M5UKU8"/>
<dbReference type="PANTHER" id="PTHR43581">
    <property type="entry name" value="ATP/GTP PHOSPHATASE"/>
    <property type="match status" value="1"/>
</dbReference>
<evidence type="ECO:0000256" key="2">
    <source>
        <dbReference type="SAM" id="Phobius"/>
    </source>
</evidence>
<feature type="domain" description="ATPase AAA-type core" evidence="3">
    <location>
        <begin position="431"/>
        <end position="763"/>
    </location>
</feature>
<name>A0A1M5UKU8_9BACT</name>
<dbReference type="GO" id="GO:0005524">
    <property type="term" value="F:ATP binding"/>
    <property type="evidence" value="ECO:0007669"/>
    <property type="project" value="UniProtKB-KW"/>
</dbReference>
<dbReference type="Gene3D" id="3.40.50.300">
    <property type="entry name" value="P-loop containing nucleotide triphosphate hydrolases"/>
    <property type="match status" value="1"/>
</dbReference>
<dbReference type="SUPFAM" id="SSF52540">
    <property type="entry name" value="P-loop containing nucleoside triphosphate hydrolases"/>
    <property type="match status" value="1"/>
</dbReference>
<sequence>MVNLVGWIRGLEYLSGAKSMILKELPREERKKYRLLGFYNIVGGAWSAFLLTIAFVVQTEYELSYDRLFLAVPICLLIHYLIVRQLISSWRVMTRLIFWAMALAPIGFFIFSVNNFSIRSRSAFVDEEAGKKLDSLAVIKRHVELTLDKLDYEKEYYVQRYGIDTTHYRYESDRLPQRYLKVLDEIDSLKFVLAYTNEKERMVAKTDSQSFEYVGYSRSFRWSDFLMSLAFAIPLCVLYVFEYLKLSASRTDVYHTLLMEFDRMEMESMLDEQQRVVEDFRLRSEIRKTTTVYKEIKESITGDDVSHVNEILTNLGGETSSAIMTLAEIELGRMNYEKALATINRAIGREETQSGQNKEYLPEPRFYELKARIQYAMSDFDAAKVTSERYVALNNERKYRDNLTREILLERLEVEGLPFYGSFRWDFQPGINILLGKNGYGKSHLMGLIVSLLYDDKTRIREWIPDSAIHARAKLYVDSNHPVNDNLVAGLINEITALIQNKENLESNLRNSKNIVSDKGSPELERVNELLNEKMEKIDSEQRRILGNYETIVGNIGRVPILAIPDSRFIDKSESEIYNGKKASEDLKRDGATEFLYGRPFSEIIKKGLFVVAQKNSTDFTKEPYNLIERVISNLADNQLSTDATNEISKSSRFFKFKRIETINATGDYKFYVESEGSNDEFLLQKISQGTFSVLAICLVIYRFLSELKPDSQNVLHEKAIVLIDEIDAHLHPSWEQRIIGILRREFPNVQFIITAHSPLVVAGCYEREVAVIRQKDDKNGFWLRQFDENFIGVTASELLKRAFGIEDRDDQYLAYSALEAEESEIRAKVKKLETRRDLIPTEQMEMDKLNKDLVYIDVVKSVRVKNADASIQETKLSALQAENEFLKRKLTSVEIQTEANQKPAQ</sequence>
<proteinExistence type="predicted"/>
<keyword evidence="4" id="KW-0547">Nucleotide-binding</keyword>
<evidence type="ECO:0000259" key="3">
    <source>
        <dbReference type="Pfam" id="PF13304"/>
    </source>
</evidence>
<protein>
    <submittedName>
        <fullName evidence="4">Predicted ATP-binding protein involved in virulence</fullName>
    </submittedName>
</protein>
<keyword evidence="2" id="KW-0812">Transmembrane</keyword>
<keyword evidence="2" id="KW-1133">Transmembrane helix</keyword>
<feature type="coiled-coil region" evidence="1">
    <location>
        <begin position="488"/>
        <end position="544"/>
    </location>
</feature>
<feature type="transmembrane region" description="Helical" evidence="2">
    <location>
        <begin position="36"/>
        <end position="56"/>
    </location>
</feature>
<dbReference type="GO" id="GO:0016887">
    <property type="term" value="F:ATP hydrolysis activity"/>
    <property type="evidence" value="ECO:0007669"/>
    <property type="project" value="InterPro"/>
</dbReference>
<feature type="coiled-coil region" evidence="1">
    <location>
        <begin position="865"/>
        <end position="897"/>
    </location>
</feature>
<dbReference type="InterPro" id="IPR003959">
    <property type="entry name" value="ATPase_AAA_core"/>
</dbReference>
<gene>
    <name evidence="4" type="ORF">SAMN04488109_4752</name>
</gene>
<feature type="transmembrane region" description="Helical" evidence="2">
    <location>
        <begin position="68"/>
        <end position="87"/>
    </location>
</feature>
<evidence type="ECO:0000313" key="4">
    <source>
        <dbReference type="EMBL" id="SHH63609.1"/>
    </source>
</evidence>
<evidence type="ECO:0000313" key="5">
    <source>
        <dbReference type="Proteomes" id="UP000184212"/>
    </source>
</evidence>
<dbReference type="PANTHER" id="PTHR43581:SF2">
    <property type="entry name" value="EXCINUCLEASE ATPASE SUBUNIT"/>
    <property type="match status" value="1"/>
</dbReference>
<dbReference type="InterPro" id="IPR027417">
    <property type="entry name" value="P-loop_NTPase"/>
</dbReference>
<dbReference type="Proteomes" id="UP000184212">
    <property type="component" value="Unassembled WGS sequence"/>
</dbReference>
<keyword evidence="5" id="KW-1185">Reference proteome</keyword>
<organism evidence="4 5">
    <name type="scientific">Chryseolinea serpens</name>
    <dbReference type="NCBI Taxonomy" id="947013"/>
    <lineage>
        <taxon>Bacteria</taxon>
        <taxon>Pseudomonadati</taxon>
        <taxon>Bacteroidota</taxon>
        <taxon>Cytophagia</taxon>
        <taxon>Cytophagales</taxon>
        <taxon>Fulvivirgaceae</taxon>
        <taxon>Chryseolinea</taxon>
    </lineage>
</organism>
<reference evidence="4 5" key="1">
    <citation type="submission" date="2016-11" db="EMBL/GenBank/DDBJ databases">
        <authorList>
            <person name="Jaros S."/>
            <person name="Januszkiewicz K."/>
            <person name="Wedrychowicz H."/>
        </authorList>
    </citation>
    <scope>NUCLEOTIDE SEQUENCE [LARGE SCALE GENOMIC DNA]</scope>
    <source>
        <strain evidence="4 5">DSM 24574</strain>
    </source>
</reference>